<evidence type="ECO:0000313" key="2">
    <source>
        <dbReference type="EMBL" id="VFK69996.1"/>
    </source>
</evidence>
<reference evidence="2" key="1">
    <citation type="submission" date="2019-02" db="EMBL/GenBank/DDBJ databases">
        <authorList>
            <person name="Gruber-Vodicka R. H."/>
            <person name="Seah K. B. B."/>
        </authorList>
    </citation>
    <scope>NUCLEOTIDE SEQUENCE</scope>
    <source>
        <strain evidence="2">BECK_BY19</strain>
        <strain evidence="1">BECK_BY8</strain>
    </source>
</reference>
<name>A0A451AVC2_9GAMM</name>
<evidence type="ECO:0000313" key="1">
    <source>
        <dbReference type="EMBL" id="VFK61790.1"/>
    </source>
</evidence>
<accession>A0A451AVC2</accession>
<protein>
    <submittedName>
        <fullName evidence="2">Uncharacterized protein</fullName>
    </submittedName>
</protein>
<proteinExistence type="predicted"/>
<dbReference type="AlphaFoldDB" id="A0A451AVC2"/>
<dbReference type="EMBL" id="CAADFZ010000019">
    <property type="protein sequence ID" value="VFK61790.1"/>
    <property type="molecule type" value="Genomic_DNA"/>
</dbReference>
<dbReference type="EMBL" id="CAADGD010000022">
    <property type="protein sequence ID" value="VFK69996.1"/>
    <property type="molecule type" value="Genomic_DNA"/>
</dbReference>
<organism evidence="2">
    <name type="scientific">Candidatus Kentrum sp. UNK</name>
    <dbReference type="NCBI Taxonomy" id="2126344"/>
    <lineage>
        <taxon>Bacteria</taxon>
        <taxon>Pseudomonadati</taxon>
        <taxon>Pseudomonadota</taxon>
        <taxon>Gammaproteobacteria</taxon>
        <taxon>Candidatus Kentrum</taxon>
    </lineage>
</organism>
<sequence length="78" mass="8964">MVFLILYFSNGFIIVEYGKRNYLGYDYAPPPPPGNQAKIRARNLERAIPDVLRTCHSKIFGHFEAESVAMFKNELLKS</sequence>
<gene>
    <name evidence="1" type="ORF">BECKUNK1418G_GA0071005_101916</name>
    <name evidence="2" type="ORF">BECKUNK1418H_GA0071006_102216</name>
</gene>